<dbReference type="Gene3D" id="1.10.630.10">
    <property type="entry name" value="Cytochrome P450"/>
    <property type="match status" value="1"/>
</dbReference>
<keyword evidence="7" id="KW-0503">Monooxygenase</keyword>
<evidence type="ECO:0000256" key="9">
    <source>
        <dbReference type="SAM" id="Phobius"/>
    </source>
</evidence>
<dbReference type="GO" id="GO:0005506">
    <property type="term" value="F:iron ion binding"/>
    <property type="evidence" value="ECO:0007669"/>
    <property type="project" value="InterPro"/>
</dbReference>
<evidence type="ECO:0000256" key="2">
    <source>
        <dbReference type="ARBA" id="ARBA00005179"/>
    </source>
</evidence>
<organism evidence="10 11">
    <name type="scientific">Mycena chlorophos</name>
    <name type="common">Agaric fungus</name>
    <name type="synonym">Agaricus chlorophos</name>
    <dbReference type="NCBI Taxonomy" id="658473"/>
    <lineage>
        <taxon>Eukaryota</taxon>
        <taxon>Fungi</taxon>
        <taxon>Dikarya</taxon>
        <taxon>Basidiomycota</taxon>
        <taxon>Agaricomycotina</taxon>
        <taxon>Agaricomycetes</taxon>
        <taxon>Agaricomycetidae</taxon>
        <taxon>Agaricales</taxon>
        <taxon>Marasmiineae</taxon>
        <taxon>Mycenaceae</taxon>
        <taxon>Mycena</taxon>
    </lineage>
</organism>
<dbReference type="PANTHER" id="PTHR24305:SF187">
    <property type="entry name" value="P450, PUTATIVE (EUROFUNG)-RELATED"/>
    <property type="match status" value="1"/>
</dbReference>
<dbReference type="PRINTS" id="PR00463">
    <property type="entry name" value="EP450I"/>
</dbReference>
<sequence length="550" mass="61663">MVSTELVYTAAVLGLVNHVYFHKFEPLTAHWPLLIVGVQPFILVFSLHTFNLVNVLTATTVLLATLFTSIGIYRAGPWHPLANIPGPFWARVSKYWSLGVLLTGEKHVMMKRLHEQYGDVVRVGPNEVSIAHVDGIRNVFGTSGFQKGPFYDTWSDPTLPTKALLNLRGDAHANRRRIWNRGMNTEGLKGFEHVLAKRLVILLSQFDKIAKSGPGNNKLDLAAWFSYLTFDFMGDLAFGGPFNMLRDGGDKDGMWAIVGQGAKATAIISQIPWLVPTFNGIPGANYIMDRLRAFAQQSSENRIKSGVGEHKDLWYHLMDEEGHEKRTIPVHDVVVDGVLAIVAGSDTAAIALTYFFYRMLLDRKIYERVQAEVDSVYPDAESCLDSDRHDDLKFLSACIQESLRLFPPVPTGGPRKIPKGESRVVAGKLIAPETQIYVPAYVIQRSPVNFFPAPDSYDPDRWLRSSEHNVAENETLDYSAFIPFSYGAANCAAKHLAWRQLLMTLSAVLKKYDIKFLDPESKTGKDWESTMHDFYVTETGPLMVEVTLRK</sequence>
<evidence type="ECO:0000313" key="10">
    <source>
        <dbReference type="EMBL" id="KAF7308195.1"/>
    </source>
</evidence>
<dbReference type="SUPFAM" id="SSF48264">
    <property type="entry name" value="Cytochrome P450"/>
    <property type="match status" value="1"/>
</dbReference>
<dbReference type="Pfam" id="PF00067">
    <property type="entry name" value="p450"/>
    <property type="match status" value="1"/>
</dbReference>
<evidence type="ECO:0000313" key="11">
    <source>
        <dbReference type="Proteomes" id="UP000613580"/>
    </source>
</evidence>
<dbReference type="PANTHER" id="PTHR24305">
    <property type="entry name" value="CYTOCHROME P450"/>
    <property type="match status" value="1"/>
</dbReference>
<dbReference type="PRINTS" id="PR00385">
    <property type="entry name" value="P450"/>
</dbReference>
<dbReference type="InterPro" id="IPR036396">
    <property type="entry name" value="Cyt_P450_sf"/>
</dbReference>
<dbReference type="GO" id="GO:0016705">
    <property type="term" value="F:oxidoreductase activity, acting on paired donors, with incorporation or reduction of molecular oxygen"/>
    <property type="evidence" value="ECO:0007669"/>
    <property type="project" value="InterPro"/>
</dbReference>
<feature type="transmembrane region" description="Helical" evidence="9">
    <location>
        <begin position="53"/>
        <end position="73"/>
    </location>
</feature>
<accession>A0A8H6SXS2</accession>
<comment type="similarity">
    <text evidence="3">Belongs to the cytochrome P450 family.</text>
</comment>
<evidence type="ECO:0000256" key="7">
    <source>
        <dbReference type="ARBA" id="ARBA00023033"/>
    </source>
</evidence>
<dbReference type="GO" id="GO:0020037">
    <property type="term" value="F:heme binding"/>
    <property type="evidence" value="ECO:0007669"/>
    <property type="project" value="InterPro"/>
</dbReference>
<evidence type="ECO:0000256" key="1">
    <source>
        <dbReference type="ARBA" id="ARBA00001971"/>
    </source>
</evidence>
<keyword evidence="4 8" id="KW-0479">Metal-binding</keyword>
<dbReference type="InterPro" id="IPR001128">
    <property type="entry name" value="Cyt_P450"/>
</dbReference>
<keyword evidence="6 8" id="KW-0408">Iron</keyword>
<dbReference type="InterPro" id="IPR050121">
    <property type="entry name" value="Cytochrome_P450_monoxygenase"/>
</dbReference>
<comment type="caution">
    <text evidence="10">The sequence shown here is derived from an EMBL/GenBank/DDBJ whole genome shotgun (WGS) entry which is preliminary data.</text>
</comment>
<evidence type="ECO:0000256" key="5">
    <source>
        <dbReference type="ARBA" id="ARBA00023002"/>
    </source>
</evidence>
<dbReference type="Proteomes" id="UP000613580">
    <property type="component" value="Unassembled WGS sequence"/>
</dbReference>
<gene>
    <name evidence="10" type="ORF">HMN09_00667300</name>
</gene>
<comment type="cofactor">
    <cofactor evidence="1 8">
        <name>heme</name>
        <dbReference type="ChEBI" id="CHEBI:30413"/>
    </cofactor>
</comment>
<keyword evidence="9" id="KW-0812">Transmembrane</keyword>
<dbReference type="EMBL" id="JACAZE010000008">
    <property type="protein sequence ID" value="KAF7308195.1"/>
    <property type="molecule type" value="Genomic_DNA"/>
</dbReference>
<keyword evidence="5" id="KW-0560">Oxidoreductase</keyword>
<comment type="pathway">
    <text evidence="2">Secondary metabolite biosynthesis.</text>
</comment>
<keyword evidence="11" id="KW-1185">Reference proteome</keyword>
<dbReference type="AlphaFoldDB" id="A0A8H6SXS2"/>
<dbReference type="InterPro" id="IPR002401">
    <property type="entry name" value="Cyt_P450_E_grp-I"/>
</dbReference>
<evidence type="ECO:0000256" key="6">
    <source>
        <dbReference type="ARBA" id="ARBA00023004"/>
    </source>
</evidence>
<keyword evidence="9" id="KW-0472">Membrane</keyword>
<feature type="binding site" description="axial binding residue" evidence="8">
    <location>
        <position position="491"/>
    </location>
    <ligand>
        <name>heme</name>
        <dbReference type="ChEBI" id="CHEBI:30413"/>
    </ligand>
    <ligandPart>
        <name>Fe</name>
        <dbReference type="ChEBI" id="CHEBI:18248"/>
    </ligandPart>
</feature>
<proteinExistence type="inferred from homology"/>
<feature type="transmembrane region" description="Helical" evidence="9">
    <location>
        <begin position="29"/>
        <end position="47"/>
    </location>
</feature>
<keyword evidence="9" id="KW-1133">Transmembrane helix</keyword>
<protein>
    <submittedName>
        <fullName evidence="10">Peroxisomal hydratase-dehydrogenase-epimerase</fullName>
    </submittedName>
</protein>
<dbReference type="GO" id="GO:0004497">
    <property type="term" value="F:monooxygenase activity"/>
    <property type="evidence" value="ECO:0007669"/>
    <property type="project" value="UniProtKB-KW"/>
</dbReference>
<reference evidence="10" key="1">
    <citation type="submission" date="2020-05" db="EMBL/GenBank/DDBJ databases">
        <title>Mycena genomes resolve the evolution of fungal bioluminescence.</title>
        <authorList>
            <person name="Tsai I.J."/>
        </authorList>
    </citation>
    <scope>NUCLEOTIDE SEQUENCE</scope>
    <source>
        <strain evidence="10">110903Hualien_Pintung</strain>
    </source>
</reference>
<evidence type="ECO:0000256" key="3">
    <source>
        <dbReference type="ARBA" id="ARBA00010617"/>
    </source>
</evidence>
<keyword evidence="8" id="KW-0349">Heme</keyword>
<name>A0A8H6SXS2_MYCCL</name>
<evidence type="ECO:0000256" key="8">
    <source>
        <dbReference type="PIRSR" id="PIRSR602401-1"/>
    </source>
</evidence>
<evidence type="ECO:0000256" key="4">
    <source>
        <dbReference type="ARBA" id="ARBA00022723"/>
    </source>
</evidence>
<dbReference type="OrthoDB" id="6692864at2759"/>